<dbReference type="AlphaFoldDB" id="A0A4U3KT27"/>
<comment type="caution">
    <text evidence="2">The sequence shown here is derived from an EMBL/GenBank/DDBJ whole genome shotgun (WGS) entry which is preliminary data.</text>
</comment>
<dbReference type="OrthoDB" id="9834337at2"/>
<feature type="transmembrane region" description="Helical" evidence="1">
    <location>
        <begin position="76"/>
        <end position="106"/>
    </location>
</feature>
<dbReference type="EMBL" id="SZQL01000050">
    <property type="protein sequence ID" value="TKK64046.1"/>
    <property type="molecule type" value="Genomic_DNA"/>
</dbReference>
<reference evidence="2 3" key="1">
    <citation type="submission" date="2019-05" db="EMBL/GenBank/DDBJ databases">
        <title>Panacibacter sp. strain 17mud1-8 Genome sequencing and assembly.</title>
        <authorList>
            <person name="Chhetri G."/>
        </authorList>
    </citation>
    <scope>NUCLEOTIDE SEQUENCE [LARGE SCALE GENOMIC DNA]</scope>
    <source>
        <strain evidence="2 3">17mud1-8</strain>
    </source>
</reference>
<keyword evidence="1" id="KW-0472">Membrane</keyword>
<feature type="transmembrane region" description="Helical" evidence="1">
    <location>
        <begin position="44"/>
        <end position="64"/>
    </location>
</feature>
<gene>
    <name evidence="2" type="ORF">FC093_23400</name>
</gene>
<sequence>MTVVIYFIKRDGTDKYKKSLISVHLILLLLLTVDIFLINLKGVWLDRLLIVAFLFTASLTFALYRKTLRLWQKLYFGFYVFYPAFAAATFLIDRIMFAIVASPLIVSLTIPEVRFSSKDYDVRVPVGIIVPMRLQLIKKGLITEKSLGICNDDDVVALDISSISIAKETKDSTNAIITSNDKTYQATFIK</sequence>
<evidence type="ECO:0000313" key="2">
    <source>
        <dbReference type="EMBL" id="TKK64046.1"/>
    </source>
</evidence>
<protein>
    <submittedName>
        <fullName evidence="2">Uncharacterized protein</fullName>
    </submittedName>
</protein>
<dbReference type="RefSeq" id="WP_137264251.1">
    <property type="nucleotide sequence ID" value="NZ_SZQL01000050.1"/>
</dbReference>
<keyword evidence="3" id="KW-1185">Reference proteome</keyword>
<accession>A0A4U3KT27</accession>
<evidence type="ECO:0000256" key="1">
    <source>
        <dbReference type="SAM" id="Phobius"/>
    </source>
</evidence>
<keyword evidence="1" id="KW-0812">Transmembrane</keyword>
<organism evidence="2 3">
    <name type="scientific">Ilyomonas limi</name>
    <dbReference type="NCBI Taxonomy" id="2575867"/>
    <lineage>
        <taxon>Bacteria</taxon>
        <taxon>Pseudomonadati</taxon>
        <taxon>Bacteroidota</taxon>
        <taxon>Chitinophagia</taxon>
        <taxon>Chitinophagales</taxon>
        <taxon>Chitinophagaceae</taxon>
        <taxon>Ilyomonas</taxon>
    </lineage>
</organism>
<evidence type="ECO:0000313" key="3">
    <source>
        <dbReference type="Proteomes" id="UP000305848"/>
    </source>
</evidence>
<dbReference type="Proteomes" id="UP000305848">
    <property type="component" value="Unassembled WGS sequence"/>
</dbReference>
<keyword evidence="1" id="KW-1133">Transmembrane helix</keyword>
<proteinExistence type="predicted"/>
<name>A0A4U3KT27_9BACT</name>
<feature type="transmembrane region" description="Helical" evidence="1">
    <location>
        <begin position="20"/>
        <end position="38"/>
    </location>
</feature>